<reference evidence="1 2" key="1">
    <citation type="submission" date="2024-06" db="EMBL/GenBank/DDBJ databases">
        <authorList>
            <person name="Kraege A."/>
            <person name="Thomma B."/>
        </authorList>
    </citation>
    <scope>NUCLEOTIDE SEQUENCE [LARGE SCALE GENOMIC DNA]</scope>
</reference>
<sequence>MTLTSDKESHDSAELQLLDMPECILQDISRSISGNQWALGAACTCRTLNRLPLPVMKVTHCERRDSQHHLRELFTWVGKRIRDTIHLSIYIKYPVWDSQSLRWQPKAT</sequence>
<evidence type="ECO:0000313" key="2">
    <source>
        <dbReference type="Proteomes" id="UP001497392"/>
    </source>
</evidence>
<dbReference type="Proteomes" id="UP001497392">
    <property type="component" value="Unassembled WGS sequence"/>
</dbReference>
<protein>
    <submittedName>
        <fullName evidence="1">G2365 protein</fullName>
    </submittedName>
</protein>
<evidence type="ECO:0000313" key="1">
    <source>
        <dbReference type="EMBL" id="CAL5220364.1"/>
    </source>
</evidence>
<gene>
    <name evidence="1" type="primary">g2365</name>
    <name evidence="1" type="ORF">VP750_LOCUS2023</name>
</gene>
<name>A0ABP1FMH3_9CHLO</name>
<organism evidence="1 2">
    <name type="scientific">Coccomyxa viridis</name>
    <dbReference type="NCBI Taxonomy" id="1274662"/>
    <lineage>
        <taxon>Eukaryota</taxon>
        <taxon>Viridiplantae</taxon>
        <taxon>Chlorophyta</taxon>
        <taxon>core chlorophytes</taxon>
        <taxon>Trebouxiophyceae</taxon>
        <taxon>Trebouxiophyceae incertae sedis</taxon>
        <taxon>Coccomyxaceae</taxon>
        <taxon>Coccomyxa</taxon>
    </lineage>
</organism>
<proteinExistence type="predicted"/>
<keyword evidence="2" id="KW-1185">Reference proteome</keyword>
<comment type="caution">
    <text evidence="1">The sequence shown here is derived from an EMBL/GenBank/DDBJ whole genome shotgun (WGS) entry which is preliminary data.</text>
</comment>
<accession>A0ABP1FMH3</accession>
<dbReference type="EMBL" id="CAXHTA020000003">
    <property type="protein sequence ID" value="CAL5220364.1"/>
    <property type="molecule type" value="Genomic_DNA"/>
</dbReference>